<dbReference type="GO" id="GO:0005929">
    <property type="term" value="C:cilium"/>
    <property type="evidence" value="ECO:0007669"/>
    <property type="project" value="UniProtKB-SubCell"/>
</dbReference>
<evidence type="ECO:0000259" key="15">
    <source>
        <dbReference type="SMART" id="SM00864"/>
    </source>
</evidence>
<comment type="caution">
    <text evidence="16">The sequence shown here is derived from an EMBL/GenBank/DDBJ whole genome shotgun (WGS) entry which is preliminary data.</text>
</comment>
<comment type="function">
    <text evidence="13">Acts as a positive regulator of hedgehog signaling and regulates ciliary function.</text>
</comment>
<name>A0A2B4RZW8_STYPI</name>
<evidence type="ECO:0000256" key="3">
    <source>
        <dbReference type="ARBA" id="ARBA00004138"/>
    </source>
</evidence>
<dbReference type="PANTHER" id="PTHR11588">
    <property type="entry name" value="TUBULIN"/>
    <property type="match status" value="1"/>
</dbReference>
<dbReference type="GO" id="GO:0030030">
    <property type="term" value="P:cell projection organization"/>
    <property type="evidence" value="ECO:0007669"/>
    <property type="project" value="UniProtKB-KW"/>
</dbReference>
<dbReference type="InterPro" id="IPR000217">
    <property type="entry name" value="Tubulin"/>
</dbReference>
<evidence type="ECO:0000256" key="8">
    <source>
        <dbReference type="ARBA" id="ARBA00022794"/>
    </source>
</evidence>
<proteinExistence type="inferred from homology"/>
<keyword evidence="10" id="KW-0539">Nucleus</keyword>
<evidence type="ECO:0000256" key="9">
    <source>
        <dbReference type="ARBA" id="ARBA00023134"/>
    </source>
</evidence>
<sequence>MSSIVLLVGQCGNQVGHELMRLIDKSDVHPLSHRDGKLRCVCVDSESKVIGHNYREDTRSSKLYREGNMISGQRGRGNNWALGYHGLSGETEDTSLLHRAMEIVRKEVERCDNYAGTIVFHSLTGGTGSGLGSRLIETLRDAYPLAHVMSVAVSPHSSGDSPLQHYNSLLSLSSLQYHADAVLLFSNDDILHHIATHTGLSTRQNPSGSISLKDMNYYISLSLAGVLQPLGSKPKLIKGKLKKKGANETISGKKRKEILYKSTETSFKMDTITKQLSFSLGESQHESEVTRHRAVFDRSPDSLTDMSRQPRSTASALLRYRGIVNPSEMKNSKSDSCQIENSSPAVDVPSGNEPWEMFRSLCSEPSKKFATLHHMAKSKVSWESLTQSLIRSIRRYDRNGMQFSTLGSLLVARGDHDGSFAEIWPKIEDKLRTSLRFVDWNPFPIDFWISQYNPVGPKDSQSLTLCLNSTKILETLEDVMRKARAMYDAGAYLHWFSKHGCSKNDFLDAFETLESVVEEYNLGVK</sequence>
<dbReference type="STRING" id="50429.A0A2B4RZW8"/>
<dbReference type="InterPro" id="IPR023123">
    <property type="entry name" value="Tubulin_C"/>
</dbReference>
<dbReference type="GO" id="GO:0007017">
    <property type="term" value="P:microtubule-based process"/>
    <property type="evidence" value="ECO:0007669"/>
    <property type="project" value="InterPro"/>
</dbReference>
<dbReference type="Proteomes" id="UP000225706">
    <property type="component" value="Unassembled WGS sequence"/>
</dbReference>
<protein>
    <recommendedName>
        <fullName evidence="5">Tubulin delta chain</fullName>
    </recommendedName>
    <alternativeName>
        <fullName evidence="12">Delta-tubulin</fullName>
    </alternativeName>
</protein>
<dbReference type="InterPro" id="IPR003008">
    <property type="entry name" value="Tubulin_FtsZ_GTPase"/>
</dbReference>
<dbReference type="GO" id="GO:0005634">
    <property type="term" value="C:nucleus"/>
    <property type="evidence" value="ECO:0007669"/>
    <property type="project" value="UniProtKB-SubCell"/>
</dbReference>
<evidence type="ECO:0000256" key="11">
    <source>
        <dbReference type="ARBA" id="ARBA00023273"/>
    </source>
</evidence>
<comment type="similarity">
    <text evidence="4">Belongs to the tubulin family.</text>
</comment>
<dbReference type="PRINTS" id="PR01161">
    <property type="entry name" value="TUBULIN"/>
</dbReference>
<evidence type="ECO:0000256" key="14">
    <source>
        <dbReference type="SAM" id="MobiDB-lite"/>
    </source>
</evidence>
<reference evidence="17" key="1">
    <citation type="journal article" date="2017" name="bioRxiv">
        <title>Comparative analysis of the genomes of Stylophora pistillata and Acropora digitifera provides evidence for extensive differences between species of corals.</title>
        <authorList>
            <person name="Voolstra C.R."/>
            <person name="Li Y."/>
            <person name="Liew Y.J."/>
            <person name="Baumgarten S."/>
            <person name="Zoccola D."/>
            <person name="Flot J.-F."/>
            <person name="Tambutte S."/>
            <person name="Allemand D."/>
            <person name="Aranda M."/>
        </authorList>
    </citation>
    <scope>NUCLEOTIDE SEQUENCE [LARGE SCALE GENOMIC DNA]</scope>
</reference>
<evidence type="ECO:0000256" key="1">
    <source>
        <dbReference type="ARBA" id="ARBA00004114"/>
    </source>
</evidence>
<dbReference type="SUPFAM" id="SSF52490">
    <property type="entry name" value="Tubulin nucleotide-binding domain-like"/>
    <property type="match status" value="1"/>
</dbReference>
<dbReference type="GO" id="GO:0005200">
    <property type="term" value="F:structural constituent of cytoskeleton"/>
    <property type="evidence" value="ECO:0007669"/>
    <property type="project" value="InterPro"/>
</dbReference>
<evidence type="ECO:0000256" key="5">
    <source>
        <dbReference type="ARBA" id="ARBA00014184"/>
    </source>
</evidence>
<evidence type="ECO:0000256" key="2">
    <source>
        <dbReference type="ARBA" id="ARBA00004123"/>
    </source>
</evidence>
<dbReference type="GO" id="GO:0005874">
    <property type="term" value="C:microtubule"/>
    <property type="evidence" value="ECO:0007669"/>
    <property type="project" value="UniProtKB-KW"/>
</dbReference>
<feature type="domain" description="Tubulin/FtsZ GTPase" evidence="15">
    <location>
        <begin position="25"/>
        <end position="235"/>
    </location>
</feature>
<evidence type="ECO:0000313" key="17">
    <source>
        <dbReference type="Proteomes" id="UP000225706"/>
    </source>
</evidence>
<dbReference type="GO" id="GO:0005814">
    <property type="term" value="C:centriole"/>
    <property type="evidence" value="ECO:0007669"/>
    <property type="project" value="UniProtKB-SubCell"/>
</dbReference>
<organism evidence="16 17">
    <name type="scientific">Stylophora pistillata</name>
    <name type="common">Smooth cauliflower coral</name>
    <dbReference type="NCBI Taxonomy" id="50429"/>
    <lineage>
        <taxon>Eukaryota</taxon>
        <taxon>Metazoa</taxon>
        <taxon>Cnidaria</taxon>
        <taxon>Anthozoa</taxon>
        <taxon>Hexacorallia</taxon>
        <taxon>Scleractinia</taxon>
        <taxon>Astrocoeniina</taxon>
        <taxon>Pocilloporidae</taxon>
        <taxon>Stylophora</taxon>
    </lineage>
</organism>
<dbReference type="InterPro" id="IPR002967">
    <property type="entry name" value="Delta_tubulin"/>
</dbReference>
<accession>A0A2B4RZW8</accession>
<dbReference type="Gene3D" id="1.10.287.600">
    <property type="entry name" value="Helix hairpin bin"/>
    <property type="match status" value="1"/>
</dbReference>
<dbReference type="Gene3D" id="3.40.50.1440">
    <property type="entry name" value="Tubulin/FtsZ, GTPase domain"/>
    <property type="match status" value="2"/>
</dbReference>
<evidence type="ECO:0000256" key="10">
    <source>
        <dbReference type="ARBA" id="ARBA00023242"/>
    </source>
</evidence>
<evidence type="ECO:0000256" key="7">
    <source>
        <dbReference type="ARBA" id="ARBA00022741"/>
    </source>
</evidence>
<dbReference type="EMBL" id="LSMT01000243">
    <property type="protein sequence ID" value="PFX22339.1"/>
    <property type="molecule type" value="Genomic_DNA"/>
</dbReference>
<keyword evidence="7" id="KW-0547">Nucleotide-binding</keyword>
<keyword evidence="11" id="KW-0966">Cell projection</keyword>
<dbReference type="InterPro" id="IPR036525">
    <property type="entry name" value="Tubulin/FtsZ_GTPase_sf"/>
</dbReference>
<dbReference type="SUPFAM" id="SSF55307">
    <property type="entry name" value="Tubulin C-terminal domain-like"/>
    <property type="match status" value="1"/>
</dbReference>
<dbReference type="PRINTS" id="PR01224">
    <property type="entry name" value="DELTATUBULIN"/>
</dbReference>
<evidence type="ECO:0000256" key="13">
    <source>
        <dbReference type="ARBA" id="ARBA00046149"/>
    </source>
</evidence>
<feature type="region of interest" description="Disordered" evidence="14">
    <location>
        <begin position="329"/>
        <end position="348"/>
    </location>
</feature>
<dbReference type="GO" id="GO:0005525">
    <property type="term" value="F:GTP binding"/>
    <property type="evidence" value="ECO:0007669"/>
    <property type="project" value="UniProtKB-KW"/>
</dbReference>
<evidence type="ECO:0000256" key="6">
    <source>
        <dbReference type="ARBA" id="ARBA00022701"/>
    </source>
</evidence>
<gene>
    <name evidence="16" type="primary">tubd1</name>
    <name evidence="16" type="ORF">AWC38_SpisGene13173</name>
</gene>
<dbReference type="SMART" id="SM00864">
    <property type="entry name" value="Tubulin"/>
    <property type="match status" value="1"/>
</dbReference>
<comment type="subcellular location">
    <subcellularLocation>
        <location evidence="3">Cell projection</location>
        <location evidence="3">Cilium</location>
    </subcellularLocation>
    <subcellularLocation>
        <location evidence="1">Cytoplasm</location>
        <location evidence="1">Cytoskeleton</location>
        <location evidence="1">Microtubule organizing center</location>
        <location evidence="1">Centrosome</location>
        <location evidence="1">Centriole</location>
    </subcellularLocation>
    <subcellularLocation>
        <location evidence="2">Nucleus</location>
    </subcellularLocation>
</comment>
<dbReference type="Pfam" id="PF00091">
    <property type="entry name" value="Tubulin"/>
    <property type="match status" value="1"/>
</dbReference>
<keyword evidence="9" id="KW-0342">GTP-binding</keyword>
<dbReference type="AlphaFoldDB" id="A0A2B4RZW8"/>
<keyword evidence="6" id="KW-0493">Microtubule</keyword>
<keyword evidence="17" id="KW-1185">Reference proteome</keyword>
<evidence type="ECO:0000256" key="12">
    <source>
        <dbReference type="ARBA" id="ARBA00030594"/>
    </source>
</evidence>
<feature type="compositionally biased region" description="Polar residues" evidence="14">
    <location>
        <begin position="334"/>
        <end position="344"/>
    </location>
</feature>
<evidence type="ECO:0000313" key="16">
    <source>
        <dbReference type="EMBL" id="PFX22339.1"/>
    </source>
</evidence>
<evidence type="ECO:0000256" key="4">
    <source>
        <dbReference type="ARBA" id="ARBA00009636"/>
    </source>
</evidence>
<keyword evidence="8" id="KW-0970">Cilium biogenesis/degradation</keyword>
<dbReference type="OrthoDB" id="2588702at2759"/>
<dbReference type="InterPro" id="IPR008280">
    <property type="entry name" value="Tub_FtsZ_C"/>
</dbReference>